<dbReference type="Pfam" id="PF12833">
    <property type="entry name" value="HTH_18"/>
    <property type="match status" value="1"/>
</dbReference>
<dbReference type="PANTHER" id="PTHR46796">
    <property type="entry name" value="HTH-TYPE TRANSCRIPTIONAL ACTIVATOR RHAS-RELATED"/>
    <property type="match status" value="1"/>
</dbReference>
<dbReference type="PROSITE" id="PS00041">
    <property type="entry name" value="HTH_ARAC_FAMILY_1"/>
    <property type="match status" value="1"/>
</dbReference>
<dbReference type="InterPro" id="IPR018062">
    <property type="entry name" value="HTH_AraC-typ_CS"/>
</dbReference>
<dbReference type="GO" id="GO:0043565">
    <property type="term" value="F:sequence-specific DNA binding"/>
    <property type="evidence" value="ECO:0007669"/>
    <property type="project" value="InterPro"/>
</dbReference>
<evidence type="ECO:0000313" key="7">
    <source>
        <dbReference type="Proteomes" id="UP000007881"/>
    </source>
</evidence>
<keyword evidence="2" id="KW-0238">DNA-binding</keyword>
<gene>
    <name evidence="6" type="ordered locus">PSMK_07830</name>
</gene>
<dbReference type="EMBL" id="AP012338">
    <property type="protein sequence ID" value="BAM02942.1"/>
    <property type="molecule type" value="Genomic_DNA"/>
</dbReference>
<evidence type="ECO:0000313" key="6">
    <source>
        <dbReference type="EMBL" id="BAM02942.1"/>
    </source>
</evidence>
<dbReference type="RefSeq" id="WP_014436162.1">
    <property type="nucleotide sequence ID" value="NC_017080.1"/>
</dbReference>
<evidence type="ECO:0000256" key="1">
    <source>
        <dbReference type="ARBA" id="ARBA00023015"/>
    </source>
</evidence>
<dbReference type="InterPro" id="IPR009057">
    <property type="entry name" value="Homeodomain-like_sf"/>
</dbReference>
<dbReference type="SMART" id="SM00342">
    <property type="entry name" value="HTH_ARAC"/>
    <property type="match status" value="1"/>
</dbReference>
<evidence type="ECO:0000256" key="4">
    <source>
        <dbReference type="ARBA" id="ARBA00023163"/>
    </source>
</evidence>
<dbReference type="InterPro" id="IPR037923">
    <property type="entry name" value="HTH-like"/>
</dbReference>
<evidence type="ECO:0000256" key="2">
    <source>
        <dbReference type="ARBA" id="ARBA00023125"/>
    </source>
</evidence>
<name>I0ICF4_PHYMF</name>
<protein>
    <submittedName>
        <fullName evidence="6">Putative AraC family transcriptional regulator</fullName>
    </submittedName>
</protein>
<organism evidence="6 7">
    <name type="scientific">Phycisphaera mikurensis (strain NBRC 102666 / KCTC 22515 / FYK2301M01)</name>
    <dbReference type="NCBI Taxonomy" id="1142394"/>
    <lineage>
        <taxon>Bacteria</taxon>
        <taxon>Pseudomonadati</taxon>
        <taxon>Planctomycetota</taxon>
        <taxon>Phycisphaerae</taxon>
        <taxon>Phycisphaerales</taxon>
        <taxon>Phycisphaeraceae</taxon>
        <taxon>Phycisphaera</taxon>
    </lineage>
</organism>
<dbReference type="SUPFAM" id="SSF51215">
    <property type="entry name" value="Regulatory protein AraC"/>
    <property type="match status" value="1"/>
</dbReference>
<dbReference type="GO" id="GO:0003700">
    <property type="term" value="F:DNA-binding transcription factor activity"/>
    <property type="evidence" value="ECO:0007669"/>
    <property type="project" value="InterPro"/>
</dbReference>
<dbReference type="Gene3D" id="1.10.10.60">
    <property type="entry name" value="Homeodomain-like"/>
    <property type="match status" value="1"/>
</dbReference>
<keyword evidence="7" id="KW-1185">Reference proteome</keyword>
<dbReference type="Proteomes" id="UP000007881">
    <property type="component" value="Chromosome"/>
</dbReference>
<accession>I0ICF4</accession>
<dbReference type="STRING" id="1142394.PSMK_07830"/>
<feature type="domain" description="HTH araC/xylS-type" evidence="5">
    <location>
        <begin position="173"/>
        <end position="270"/>
    </location>
</feature>
<keyword evidence="3" id="KW-0010">Activator</keyword>
<dbReference type="KEGG" id="phm:PSMK_07830"/>
<dbReference type="AlphaFoldDB" id="I0ICF4"/>
<dbReference type="InterPro" id="IPR050204">
    <property type="entry name" value="AraC_XylS_family_regulators"/>
</dbReference>
<dbReference type="InterPro" id="IPR018060">
    <property type="entry name" value="HTH_AraC"/>
</dbReference>
<sequence>MPDAIENLSEGAAWPVAAVFGSVTYPPGGSYGPRVQADVQLVVADSGSLRLQSDGAVLRLAAGEVVCQWPGAVEHWRFDAERPTTHRWVAMSFGEGSAPAVGAWAAEAPRTAAESPALRALSAAGLALRGDGSAGASAARLRLAAASLRGFLEGGAARGVGAHEDARLPPALRAMQAHIAAHAAEPTSLADLASAAHVTPSHLVRLSREHLGVTPVALLWETRVRRGLDLLKNTGLSVAEVADQCGFANPFHFSRRVKRATGKPPRALRG</sequence>
<keyword evidence="4" id="KW-0804">Transcription</keyword>
<dbReference type="SUPFAM" id="SSF46689">
    <property type="entry name" value="Homeodomain-like"/>
    <property type="match status" value="2"/>
</dbReference>
<dbReference type="PROSITE" id="PS01124">
    <property type="entry name" value="HTH_ARAC_FAMILY_2"/>
    <property type="match status" value="1"/>
</dbReference>
<evidence type="ECO:0000256" key="3">
    <source>
        <dbReference type="ARBA" id="ARBA00023159"/>
    </source>
</evidence>
<keyword evidence="1" id="KW-0805">Transcription regulation</keyword>
<dbReference type="HOGENOM" id="CLU_000445_88_6_0"/>
<proteinExistence type="predicted"/>
<evidence type="ECO:0000259" key="5">
    <source>
        <dbReference type="PROSITE" id="PS01124"/>
    </source>
</evidence>
<reference evidence="6 7" key="1">
    <citation type="submission" date="2012-02" db="EMBL/GenBank/DDBJ databases">
        <title>Complete genome sequence of Phycisphaera mikurensis NBRC 102666.</title>
        <authorList>
            <person name="Ankai A."/>
            <person name="Hosoyama A."/>
            <person name="Terui Y."/>
            <person name="Sekine M."/>
            <person name="Fukai R."/>
            <person name="Kato Y."/>
            <person name="Nakamura S."/>
            <person name="Yamada-Narita S."/>
            <person name="Kawakoshi A."/>
            <person name="Fukunaga Y."/>
            <person name="Yamazaki S."/>
            <person name="Fujita N."/>
        </authorList>
    </citation>
    <scope>NUCLEOTIDE SEQUENCE [LARGE SCALE GENOMIC DNA]</scope>
    <source>
        <strain evidence="7">NBRC 102666 / KCTC 22515 / FYK2301M01</strain>
    </source>
</reference>
<dbReference type="eggNOG" id="COG2207">
    <property type="taxonomic scope" value="Bacteria"/>
</dbReference>